<gene>
    <name evidence="3" type="ORF">HXX76_010730</name>
</gene>
<dbReference type="InterPro" id="IPR057984">
    <property type="entry name" value="PATROL1_C"/>
</dbReference>
<sequence>MAQQPLRDVWGERRDLVEYLLKDHVKRGGKLVTAPQTALYDPKIIDNLNINVLIRQVMVGGAVDLPRLVLPVAMQVNGANAAVPPPKYLAGSAAAGGAADNPFGAAPASQLSSATAAAPDNPFGAPVSGPASAAASARHSHKPSADNPFAGGAAPAAADNPFGGAPSGRGAVGASLSAGDGAMFAAKSAASTRKGLGGPGEPPVTALASGVKLSYSLAGGGAAAATDASGRGGGGGGGAAAVGEETPFGGVRPPRLDLPELETGQSEEQLRDLAFLLFAAVAASGAGGLTPQQAAGLTRVLAQQLCVEEARVSDIQRLLRHIQPGGAPTLVDGMGGSWPPARRASLELLLALLVAVRPSDFSAASPARAFKSFLRWKDVTVAVLEQQLAAAAGGGGWVSGDQAQLKKLLARLHGAARRADVRGESDYEEEEYGEAVGGLAGAVAALAAGCGSGLRFPWAVRVRLAEILITALFDTVEEGTYIDEAALVLQFLDGAMWPALGLSPPAALAVSAWVHFSMYVGTGCREQRLVKQLKGQIGRLAVQAEAGPQRKPADPFGLGEEALSPMPSLADAPPRPAGELAQDGALSVRVAGHIVDWVFVRLCDYHAAFPRGENLGPLLDVFVFAARSRGDSAERLAGLLTEAICDSGAAAFGRAVRARVDAAASGEARLLEMATIAHELHDADNDVYVGGVGVPGGGGGGFGSHLPAAGAVAAVQLHGLYGAHLRSWLASVSGVNSAVLDVFRTANALEQRLDVPVNKARAAAAEAAGGGGASNGGANGTGGGAGLGLPLPLPAAVSDVVGSYSRWDLMGPLKTGLMQWVATQSANMTTWAARALSTEKWKALGSGPEAAHTGSAAEVARMTSEALDALYGMDVPMPPGVLEALMEGVDGVLRKYVTHVNDKLGPLQRLIPPVPPLTRYKKDVVVKQEAAEVDTSKPGSKSTNKKPVFLYSVPGVEASSDFTNVHNALTVPVVAAAACSLNYLHTRAEALAQAARDKHLQCAALHPTFDSPAAPAPGASPAKAAPAAGGATSSPVKSEAGEPAALLAGALAALSTGVVYACKWLATRVVFWDQRFGWLELLYRHHVSNKPAARIEPLLDALHKVLGAVCPGLPDTMRTTFAKCLFQASVQALERVYLDGGPCRWYIVQDVPALEQDQLKLRALFFADGEGLGREALDAELERLGRLLPLMRTEVGPLMDLLKTARAHGTAQLTGPSGALGAAYDESTIMRVIAHRPERTGSKLLKTLYKLSKRIK</sequence>
<organism evidence="3 4">
    <name type="scientific">Chlamydomonas incerta</name>
    <dbReference type="NCBI Taxonomy" id="51695"/>
    <lineage>
        <taxon>Eukaryota</taxon>
        <taxon>Viridiplantae</taxon>
        <taxon>Chlorophyta</taxon>
        <taxon>core chlorophytes</taxon>
        <taxon>Chlorophyceae</taxon>
        <taxon>CS clade</taxon>
        <taxon>Chlamydomonadales</taxon>
        <taxon>Chlamydomonadaceae</taxon>
        <taxon>Chlamydomonas</taxon>
    </lineage>
</organism>
<feature type="compositionally biased region" description="Low complexity" evidence="1">
    <location>
        <begin position="125"/>
        <end position="137"/>
    </location>
</feature>
<dbReference type="AlphaFoldDB" id="A0A835VXR7"/>
<dbReference type="Proteomes" id="UP000650467">
    <property type="component" value="Unassembled WGS sequence"/>
</dbReference>
<protein>
    <recommendedName>
        <fullName evidence="2">PATROL1-like C-terminal domain-containing protein</fullName>
    </recommendedName>
</protein>
<dbReference type="PANTHER" id="PTHR31280">
    <property type="entry name" value="PROTEIN UNC-13 HOMOLOG"/>
    <property type="match status" value="1"/>
</dbReference>
<dbReference type="InterPro" id="IPR008528">
    <property type="entry name" value="unc-13_homologue"/>
</dbReference>
<evidence type="ECO:0000313" key="3">
    <source>
        <dbReference type="EMBL" id="KAG2429494.1"/>
    </source>
</evidence>
<accession>A0A835VXR7</accession>
<dbReference type="Pfam" id="PF25761">
    <property type="entry name" value="TPR_PATROL1"/>
    <property type="match status" value="1"/>
</dbReference>
<dbReference type="PANTHER" id="PTHR31280:SF2">
    <property type="entry name" value="PROTEIN UNC-13 HOMOLOG"/>
    <property type="match status" value="1"/>
</dbReference>
<proteinExistence type="predicted"/>
<reference evidence="3" key="1">
    <citation type="journal article" date="2020" name="bioRxiv">
        <title>Comparative genomics of Chlamydomonas.</title>
        <authorList>
            <person name="Craig R.J."/>
            <person name="Hasan A.R."/>
            <person name="Ness R.W."/>
            <person name="Keightley P.D."/>
        </authorList>
    </citation>
    <scope>NUCLEOTIDE SEQUENCE</scope>
    <source>
        <strain evidence="3">SAG 7.73</strain>
    </source>
</reference>
<evidence type="ECO:0000259" key="2">
    <source>
        <dbReference type="Pfam" id="PF25761"/>
    </source>
</evidence>
<evidence type="ECO:0000313" key="4">
    <source>
        <dbReference type="Proteomes" id="UP000650467"/>
    </source>
</evidence>
<dbReference type="EMBL" id="JAEHOC010000030">
    <property type="protein sequence ID" value="KAG2429494.1"/>
    <property type="molecule type" value="Genomic_DNA"/>
</dbReference>
<feature type="region of interest" description="Disordered" evidence="1">
    <location>
        <begin position="115"/>
        <end position="154"/>
    </location>
</feature>
<feature type="compositionally biased region" description="Low complexity" evidence="1">
    <location>
        <begin position="145"/>
        <end position="154"/>
    </location>
</feature>
<feature type="region of interest" description="Disordered" evidence="1">
    <location>
        <begin position="1013"/>
        <end position="1036"/>
    </location>
</feature>
<name>A0A835VXR7_CHLIN</name>
<keyword evidence="4" id="KW-1185">Reference proteome</keyword>
<comment type="caution">
    <text evidence="3">The sequence shown here is derived from an EMBL/GenBank/DDBJ whole genome shotgun (WGS) entry which is preliminary data.</text>
</comment>
<evidence type="ECO:0000256" key="1">
    <source>
        <dbReference type="SAM" id="MobiDB-lite"/>
    </source>
</evidence>
<feature type="domain" description="PATROL1-like C-terminal" evidence="2">
    <location>
        <begin position="817"/>
        <end position="1254"/>
    </location>
</feature>
<dbReference type="OrthoDB" id="2015333at2759"/>